<keyword evidence="10" id="KW-1185">Reference proteome</keyword>
<keyword evidence="5 7" id="KW-1133">Transmembrane helix</keyword>
<sequence>MATYVARRLVWLPFLLLIVTFVTFALLRFGPGDPVQVWLGQHQNDEVRARLRAQLGLDDPLVVQYVRYIEGVVTRLDFGESFQFRGKSVAELLAKRIPVSLQLNLAAIIITLGVGIPVGLYAALRQGTGVDNVVVAIALMFQSLPVFITAPVLLLVFALHLDLLPTQGWDGFFSPKIVMPAVVMGVPGIAIVVRLVRASVLDVLGQDYIRTARAKGLSERIVRWRHILRNAMIPVVTSFGFTIAGLAGGTFIVEIYFGIPGVGFFTINSLFARDYPVLMAFAIVSTTLFVLANLIVDLTYPLLDPRIRLGAGNVT</sequence>
<evidence type="ECO:0000256" key="7">
    <source>
        <dbReference type="SAM" id="Phobius"/>
    </source>
</evidence>
<name>A0AA35WNS6_GEOBA</name>
<feature type="domain" description="ABC transmembrane type-1" evidence="8">
    <location>
        <begin position="97"/>
        <end position="296"/>
    </location>
</feature>
<evidence type="ECO:0000256" key="6">
    <source>
        <dbReference type="ARBA" id="ARBA00023136"/>
    </source>
</evidence>
<dbReference type="PROSITE" id="PS50928">
    <property type="entry name" value="ABC_TM1"/>
    <property type="match status" value="1"/>
</dbReference>
<keyword evidence="6 7" id="KW-0472">Membrane</keyword>
<dbReference type="InterPro" id="IPR000515">
    <property type="entry name" value="MetI-like"/>
</dbReference>
<evidence type="ECO:0000256" key="5">
    <source>
        <dbReference type="ARBA" id="ARBA00022989"/>
    </source>
</evidence>
<feature type="transmembrane region" description="Helical" evidence="7">
    <location>
        <begin position="177"/>
        <end position="196"/>
    </location>
</feature>
<dbReference type="PANTHER" id="PTHR43163">
    <property type="entry name" value="DIPEPTIDE TRANSPORT SYSTEM PERMEASE PROTEIN DPPB-RELATED"/>
    <property type="match status" value="1"/>
</dbReference>
<comment type="caution">
    <text evidence="9">The sequence shown here is derived from an EMBL/GenBank/DDBJ whole genome shotgun (WGS) entry which is preliminary data.</text>
</comment>
<dbReference type="Gene3D" id="1.10.3720.10">
    <property type="entry name" value="MetI-like"/>
    <property type="match status" value="1"/>
</dbReference>
<gene>
    <name evidence="9" type="ORF">GBAR_LOCUS16114</name>
</gene>
<dbReference type="Pfam" id="PF00528">
    <property type="entry name" value="BPD_transp_1"/>
    <property type="match status" value="1"/>
</dbReference>
<dbReference type="Proteomes" id="UP001174909">
    <property type="component" value="Unassembled WGS sequence"/>
</dbReference>
<accession>A0AA35WNS6</accession>
<dbReference type="PANTHER" id="PTHR43163:SF6">
    <property type="entry name" value="DIPEPTIDE TRANSPORT SYSTEM PERMEASE PROTEIN DPPB-RELATED"/>
    <property type="match status" value="1"/>
</dbReference>
<dbReference type="SUPFAM" id="SSF161098">
    <property type="entry name" value="MetI-like"/>
    <property type="match status" value="1"/>
</dbReference>
<evidence type="ECO:0000259" key="8">
    <source>
        <dbReference type="PROSITE" id="PS50928"/>
    </source>
</evidence>
<feature type="transmembrane region" description="Helical" evidence="7">
    <location>
        <begin position="103"/>
        <end position="124"/>
    </location>
</feature>
<dbReference type="EMBL" id="CASHTH010002320">
    <property type="protein sequence ID" value="CAI8028238.1"/>
    <property type="molecule type" value="Genomic_DNA"/>
</dbReference>
<dbReference type="GO" id="GO:0055085">
    <property type="term" value="P:transmembrane transport"/>
    <property type="evidence" value="ECO:0007669"/>
    <property type="project" value="InterPro"/>
</dbReference>
<evidence type="ECO:0000256" key="2">
    <source>
        <dbReference type="ARBA" id="ARBA00022448"/>
    </source>
</evidence>
<dbReference type="Pfam" id="PF19300">
    <property type="entry name" value="BPD_transp_1_N"/>
    <property type="match status" value="1"/>
</dbReference>
<feature type="transmembrane region" description="Helical" evidence="7">
    <location>
        <begin position="133"/>
        <end position="157"/>
    </location>
</feature>
<organism evidence="9 10">
    <name type="scientific">Geodia barretti</name>
    <name type="common">Barrett's horny sponge</name>
    <dbReference type="NCBI Taxonomy" id="519541"/>
    <lineage>
        <taxon>Eukaryota</taxon>
        <taxon>Metazoa</taxon>
        <taxon>Porifera</taxon>
        <taxon>Demospongiae</taxon>
        <taxon>Heteroscleromorpha</taxon>
        <taxon>Tetractinellida</taxon>
        <taxon>Astrophorina</taxon>
        <taxon>Geodiidae</taxon>
        <taxon>Geodia</taxon>
    </lineage>
</organism>
<feature type="transmembrane region" description="Helical" evidence="7">
    <location>
        <begin position="277"/>
        <end position="300"/>
    </location>
</feature>
<dbReference type="InterPro" id="IPR045621">
    <property type="entry name" value="BPD_transp_1_N"/>
</dbReference>
<evidence type="ECO:0000313" key="9">
    <source>
        <dbReference type="EMBL" id="CAI8028238.1"/>
    </source>
</evidence>
<feature type="transmembrane region" description="Helical" evidence="7">
    <location>
        <begin position="9"/>
        <end position="29"/>
    </location>
</feature>
<reference evidence="9" key="1">
    <citation type="submission" date="2023-03" db="EMBL/GenBank/DDBJ databases">
        <authorList>
            <person name="Steffen K."/>
            <person name="Cardenas P."/>
        </authorList>
    </citation>
    <scope>NUCLEOTIDE SEQUENCE</scope>
</reference>
<evidence type="ECO:0000256" key="4">
    <source>
        <dbReference type="ARBA" id="ARBA00022692"/>
    </source>
</evidence>
<evidence type="ECO:0000313" key="10">
    <source>
        <dbReference type="Proteomes" id="UP001174909"/>
    </source>
</evidence>
<feature type="transmembrane region" description="Helical" evidence="7">
    <location>
        <begin position="231"/>
        <end position="257"/>
    </location>
</feature>
<comment type="subcellular location">
    <subcellularLocation>
        <location evidence="1">Cell membrane</location>
        <topology evidence="1">Multi-pass membrane protein</topology>
    </subcellularLocation>
</comment>
<dbReference type="GO" id="GO:0005886">
    <property type="term" value="C:plasma membrane"/>
    <property type="evidence" value="ECO:0007669"/>
    <property type="project" value="UniProtKB-SubCell"/>
</dbReference>
<protein>
    <submittedName>
        <fullName evidence="9">Dipeptide transport system permease protein DppB</fullName>
    </submittedName>
</protein>
<keyword evidence="4 7" id="KW-0812">Transmembrane</keyword>
<proteinExistence type="predicted"/>
<dbReference type="AlphaFoldDB" id="A0AA35WNS6"/>
<dbReference type="InterPro" id="IPR035906">
    <property type="entry name" value="MetI-like_sf"/>
</dbReference>
<dbReference type="CDD" id="cd06261">
    <property type="entry name" value="TM_PBP2"/>
    <property type="match status" value="1"/>
</dbReference>
<keyword evidence="2" id="KW-0813">Transport</keyword>
<evidence type="ECO:0000256" key="1">
    <source>
        <dbReference type="ARBA" id="ARBA00004651"/>
    </source>
</evidence>
<evidence type="ECO:0000256" key="3">
    <source>
        <dbReference type="ARBA" id="ARBA00022475"/>
    </source>
</evidence>
<keyword evidence="3" id="KW-1003">Cell membrane</keyword>